<comment type="subunit">
    <text evidence="5">The Tol-Pal system is composed of five core proteins: the inner membrane proteins TolA, TolQ and TolR, the periplasmic protein TolB and the outer membrane protein Pal. They form a network linking the inner and outer membranes and the peptidoglycan layer.</text>
</comment>
<sequence length="445" mass="49131" precursor="true">MTLKVRRKRLFSVATLVATCVWLVPGLAPPAMAQLKGTQTEGTIAPIPIAIPTFLGDDQELASNIAAVVEADLERSGLFRPLDHQSFLEQVRDVNAAPRFGDWRSIQADALVVGRVVNAGDGKVGAEFRVWDVAGGKQLVGQRFSTSARNWRRIGHLIADSVYERLTGEKGYFDTRVVYVDETGPKEKRVKRLAIMDQDGANVRLLTQGQELVLTPRFSPTNQEITYMSYTGDQPKVFIMNLETGRRELVGDFPNMTFAPRFSPDGQRVIMSLGTPDGRSSIYEMDLRSRQPRRLTQSDGIDTSPSYSPDGSQIVFESDRTGAQRLWVMNSDGSNQRQVSLGDGSYSTPVWSPRGDYIAFTKQSGGQFIIGVMKPDGSGERILTEGFHNEGPTWAPNGRVLMFFRESQGGNGGPRIFSVDITGYNERKVDTPAFASDPAWSPLLN</sequence>
<dbReference type="STRING" id="51670.SAMN04488557_0864"/>
<keyword evidence="3 5" id="KW-0732">Signal</keyword>
<keyword evidence="5" id="KW-0132">Cell division</keyword>
<keyword evidence="9" id="KW-1185">Reference proteome</keyword>
<evidence type="ECO:0000256" key="2">
    <source>
        <dbReference type="ARBA" id="ARBA00009820"/>
    </source>
</evidence>
<protein>
    <recommendedName>
        <fullName evidence="5">Tol-Pal system protein TolB</fullName>
    </recommendedName>
</protein>
<feature type="signal peptide" evidence="5">
    <location>
        <begin position="1"/>
        <end position="33"/>
    </location>
</feature>
<dbReference type="InterPro" id="IPR011659">
    <property type="entry name" value="WD40"/>
</dbReference>
<dbReference type="HAMAP" id="MF_00671">
    <property type="entry name" value="TolB"/>
    <property type="match status" value="1"/>
</dbReference>
<dbReference type="Pfam" id="PF04052">
    <property type="entry name" value="TolB_N"/>
    <property type="match status" value="1"/>
</dbReference>
<dbReference type="PANTHER" id="PTHR36842">
    <property type="entry name" value="PROTEIN TOLB HOMOLOG"/>
    <property type="match status" value="1"/>
</dbReference>
<gene>
    <name evidence="5" type="primary">tolB</name>
    <name evidence="8" type="ORF">SAMN04488557_0864</name>
</gene>
<name>A0A1I7MZV6_9HYPH</name>
<comment type="similarity">
    <text evidence="2 5">Belongs to the TolB family.</text>
</comment>
<evidence type="ECO:0000313" key="9">
    <source>
        <dbReference type="Proteomes" id="UP000199423"/>
    </source>
</evidence>
<dbReference type="InterPro" id="IPR011042">
    <property type="entry name" value="6-blade_b-propeller_TolB-like"/>
</dbReference>
<evidence type="ECO:0000256" key="4">
    <source>
        <dbReference type="ARBA" id="ARBA00022764"/>
    </source>
</evidence>
<keyword evidence="4 5" id="KW-0574">Periplasm</keyword>
<dbReference type="OrthoDB" id="9802240at2"/>
<comment type="subcellular location">
    <subcellularLocation>
        <location evidence="1 5">Periplasm</location>
    </subcellularLocation>
</comment>
<evidence type="ECO:0000256" key="3">
    <source>
        <dbReference type="ARBA" id="ARBA00022729"/>
    </source>
</evidence>
<feature type="domain" description="TolB N-terminal" evidence="7">
    <location>
        <begin position="40"/>
        <end position="139"/>
    </location>
</feature>
<feature type="region of interest" description="Disordered" evidence="6">
    <location>
        <begin position="290"/>
        <end position="311"/>
    </location>
</feature>
<accession>A0A1I7MZV6</accession>
<dbReference type="NCBIfam" id="TIGR02800">
    <property type="entry name" value="propeller_TolB"/>
    <property type="match status" value="1"/>
</dbReference>
<dbReference type="InterPro" id="IPR014167">
    <property type="entry name" value="Tol-Pal_TolB"/>
</dbReference>
<dbReference type="SUPFAM" id="SSF52964">
    <property type="entry name" value="TolB, N-terminal domain"/>
    <property type="match status" value="1"/>
</dbReference>
<comment type="function">
    <text evidence="5">Part of the Tol-Pal system, which plays a role in outer membrane invagination during cell division and is important for maintaining outer membrane integrity.</text>
</comment>
<dbReference type="Gene3D" id="2.120.10.30">
    <property type="entry name" value="TolB, C-terminal domain"/>
    <property type="match status" value="1"/>
</dbReference>
<reference evidence="9" key="1">
    <citation type="submission" date="2016-10" db="EMBL/GenBank/DDBJ databases">
        <authorList>
            <person name="Varghese N."/>
            <person name="Submissions S."/>
        </authorList>
    </citation>
    <scope>NUCLEOTIDE SEQUENCE [LARGE SCALE GENOMIC DNA]</scope>
    <source>
        <strain evidence="9">DSM 1565</strain>
    </source>
</reference>
<evidence type="ECO:0000313" key="8">
    <source>
        <dbReference type="EMBL" id="SFV27856.1"/>
    </source>
</evidence>
<dbReference type="AlphaFoldDB" id="A0A1I7MZV6"/>
<feature type="compositionally biased region" description="Polar residues" evidence="6">
    <location>
        <begin position="294"/>
        <end position="311"/>
    </location>
</feature>
<dbReference type="GO" id="GO:0017038">
    <property type="term" value="P:protein import"/>
    <property type="evidence" value="ECO:0007669"/>
    <property type="project" value="InterPro"/>
</dbReference>
<dbReference type="Pfam" id="PF07676">
    <property type="entry name" value="PD40"/>
    <property type="match status" value="3"/>
</dbReference>
<dbReference type="SUPFAM" id="SSF69304">
    <property type="entry name" value="Tricorn protease N-terminal domain"/>
    <property type="match status" value="1"/>
</dbReference>
<keyword evidence="5" id="KW-0131">Cell cycle</keyword>
<dbReference type="PANTHER" id="PTHR36842:SF1">
    <property type="entry name" value="PROTEIN TOLB"/>
    <property type="match status" value="1"/>
</dbReference>
<dbReference type="GO" id="GO:0051301">
    <property type="term" value="P:cell division"/>
    <property type="evidence" value="ECO:0007669"/>
    <property type="project" value="UniProtKB-UniRule"/>
</dbReference>
<organism evidence="8 9">
    <name type="scientific">Hyphomicrobium facile</name>
    <dbReference type="NCBI Taxonomy" id="51670"/>
    <lineage>
        <taxon>Bacteria</taxon>
        <taxon>Pseudomonadati</taxon>
        <taxon>Pseudomonadota</taxon>
        <taxon>Alphaproteobacteria</taxon>
        <taxon>Hyphomicrobiales</taxon>
        <taxon>Hyphomicrobiaceae</taxon>
        <taxon>Hyphomicrobium</taxon>
    </lineage>
</organism>
<dbReference type="EMBL" id="FPCH01000001">
    <property type="protein sequence ID" value="SFV27856.1"/>
    <property type="molecule type" value="Genomic_DNA"/>
</dbReference>
<feature type="chain" id="PRO_5011800683" description="Tol-Pal system protein TolB" evidence="5">
    <location>
        <begin position="34"/>
        <end position="445"/>
    </location>
</feature>
<dbReference type="RefSeq" id="WP_092866298.1">
    <property type="nucleotide sequence ID" value="NZ_FPCH01000001.1"/>
</dbReference>
<evidence type="ECO:0000256" key="5">
    <source>
        <dbReference type="HAMAP-Rule" id="MF_00671"/>
    </source>
</evidence>
<dbReference type="Gene3D" id="3.40.50.10070">
    <property type="entry name" value="TolB, N-terminal domain"/>
    <property type="match status" value="1"/>
</dbReference>
<evidence type="ECO:0000259" key="7">
    <source>
        <dbReference type="Pfam" id="PF04052"/>
    </source>
</evidence>
<dbReference type="InterPro" id="IPR007195">
    <property type="entry name" value="TolB_N"/>
</dbReference>
<dbReference type="GO" id="GO:0042597">
    <property type="term" value="C:periplasmic space"/>
    <property type="evidence" value="ECO:0007669"/>
    <property type="project" value="UniProtKB-SubCell"/>
</dbReference>
<evidence type="ECO:0000256" key="1">
    <source>
        <dbReference type="ARBA" id="ARBA00004418"/>
    </source>
</evidence>
<evidence type="ECO:0000256" key="6">
    <source>
        <dbReference type="SAM" id="MobiDB-lite"/>
    </source>
</evidence>
<proteinExistence type="inferred from homology"/>
<dbReference type="Proteomes" id="UP000199423">
    <property type="component" value="Unassembled WGS sequence"/>
</dbReference>